<name>A7SGR8_NEMVE</name>
<reference evidence="7 8" key="1">
    <citation type="journal article" date="2007" name="Science">
        <title>Sea anemone genome reveals ancestral eumetazoan gene repertoire and genomic organization.</title>
        <authorList>
            <person name="Putnam N.H."/>
            <person name="Srivastava M."/>
            <person name="Hellsten U."/>
            <person name="Dirks B."/>
            <person name="Chapman J."/>
            <person name="Salamov A."/>
            <person name="Terry A."/>
            <person name="Shapiro H."/>
            <person name="Lindquist E."/>
            <person name="Kapitonov V.V."/>
            <person name="Jurka J."/>
            <person name="Genikhovich G."/>
            <person name="Grigoriev I.V."/>
            <person name="Lucas S.M."/>
            <person name="Steele R.E."/>
            <person name="Finnerty J.R."/>
            <person name="Technau U."/>
            <person name="Martindale M.Q."/>
            <person name="Rokhsar D.S."/>
        </authorList>
    </citation>
    <scope>NUCLEOTIDE SEQUENCE [LARGE SCALE GENOMIC DNA]</scope>
    <source>
        <strain evidence="8">CH2 X CH6</strain>
    </source>
</reference>
<evidence type="ECO:0000313" key="7">
    <source>
        <dbReference type="EMBL" id="EDO37141.1"/>
    </source>
</evidence>
<feature type="compositionally biased region" description="Basic residues" evidence="5">
    <location>
        <begin position="430"/>
        <end position="439"/>
    </location>
</feature>
<protein>
    <recommendedName>
        <fullName evidence="6">DBF4-type domain-containing protein</fullName>
    </recommendedName>
</protein>
<evidence type="ECO:0000259" key="6">
    <source>
        <dbReference type="PROSITE" id="PS51265"/>
    </source>
</evidence>
<dbReference type="Proteomes" id="UP000001593">
    <property type="component" value="Unassembled WGS sequence"/>
</dbReference>
<feature type="compositionally biased region" description="Low complexity" evidence="5">
    <location>
        <begin position="478"/>
        <end position="494"/>
    </location>
</feature>
<dbReference type="PANTHER" id="PTHR15375:SF26">
    <property type="entry name" value="PROTEIN CHIFFON"/>
    <property type="match status" value="1"/>
</dbReference>
<feature type="region of interest" description="Disordered" evidence="5">
    <location>
        <begin position="463"/>
        <end position="516"/>
    </location>
</feature>
<evidence type="ECO:0000256" key="2">
    <source>
        <dbReference type="ARBA" id="ARBA00022771"/>
    </source>
</evidence>
<dbReference type="GO" id="GO:0003676">
    <property type="term" value="F:nucleic acid binding"/>
    <property type="evidence" value="ECO:0007669"/>
    <property type="project" value="InterPro"/>
</dbReference>
<evidence type="ECO:0000256" key="5">
    <source>
        <dbReference type="SAM" id="MobiDB-lite"/>
    </source>
</evidence>
<accession>A7SGR8</accession>
<dbReference type="eggNOG" id="KOG4139">
    <property type="taxonomic scope" value="Eukaryota"/>
</dbReference>
<dbReference type="GO" id="GO:0005634">
    <property type="term" value="C:nucleus"/>
    <property type="evidence" value="ECO:0007669"/>
    <property type="project" value="UniProtKB-ARBA"/>
</dbReference>
<dbReference type="EMBL" id="DS469654">
    <property type="protein sequence ID" value="EDO37141.1"/>
    <property type="molecule type" value="Genomic_DNA"/>
</dbReference>
<dbReference type="FunFam" id="6.10.250.3410:FF:000001">
    <property type="entry name" value="Protein DBF4 homolog A"/>
    <property type="match status" value="1"/>
</dbReference>
<evidence type="ECO:0000256" key="4">
    <source>
        <dbReference type="PROSITE-ProRule" id="PRU00600"/>
    </source>
</evidence>
<keyword evidence="1" id="KW-0479">Metal-binding</keyword>
<organism evidence="7 8">
    <name type="scientific">Nematostella vectensis</name>
    <name type="common">Starlet sea anemone</name>
    <dbReference type="NCBI Taxonomy" id="45351"/>
    <lineage>
        <taxon>Eukaryota</taxon>
        <taxon>Metazoa</taxon>
        <taxon>Cnidaria</taxon>
        <taxon>Anthozoa</taxon>
        <taxon>Hexacorallia</taxon>
        <taxon>Actiniaria</taxon>
        <taxon>Edwardsiidae</taxon>
        <taxon>Nematostella</taxon>
    </lineage>
</organism>
<dbReference type="STRING" id="45351.A7SGR8"/>
<dbReference type="OMA" id="HAEHEYD"/>
<feature type="compositionally biased region" description="Basic residues" evidence="5">
    <location>
        <begin position="468"/>
        <end position="477"/>
    </location>
</feature>
<dbReference type="PROSITE" id="PS51265">
    <property type="entry name" value="ZF_DBF4"/>
    <property type="match status" value="1"/>
</dbReference>
<dbReference type="GO" id="GO:0008270">
    <property type="term" value="F:zinc ion binding"/>
    <property type="evidence" value="ECO:0007669"/>
    <property type="project" value="UniProtKB-KW"/>
</dbReference>
<feature type="region of interest" description="Disordered" evidence="5">
    <location>
        <begin position="366"/>
        <end position="412"/>
    </location>
</feature>
<keyword evidence="8" id="KW-1185">Reference proteome</keyword>
<dbReference type="SMART" id="SM00586">
    <property type="entry name" value="ZnF_DBF"/>
    <property type="match status" value="1"/>
</dbReference>
<keyword evidence="2 4" id="KW-0863">Zinc-finger</keyword>
<evidence type="ECO:0000256" key="3">
    <source>
        <dbReference type="ARBA" id="ARBA00022833"/>
    </source>
</evidence>
<feature type="region of interest" description="Disordered" evidence="5">
    <location>
        <begin position="430"/>
        <end position="449"/>
    </location>
</feature>
<dbReference type="HOGENOM" id="CLU_446414_0_0_1"/>
<dbReference type="AlphaFoldDB" id="A7SGR8"/>
<proteinExistence type="predicted"/>
<keyword evidence="3" id="KW-0862">Zinc</keyword>
<dbReference type="InParanoid" id="A7SGR8"/>
<sequence length="612" mass="68084">MTRIVVNCPTLPTLVQIPAINHKTGILQRPKLFCPPYHRRLSLQIRGHTSANAHLACGSSVRLSRYCTNVQVHLEARRPLLWPPQAYHMVHHMVHLACDSSVRSVIAVRPQTVAIAITALPGPSGSTATSPMATTGIPYGPPYGTPYTRTSTGSGHVFQVIGGCSRVRSNISRFIMPSSRVRLSSGSRQSARTRTPARRHLLFAPRPLHGQAFYLDVHGKSRDSLEGAIIRLGGSTEKFLGKHVTAVITDKPTAVRRTSPRLKNKPGMSRAQAMVLKARANPATGSTDVINTARAWDLKVISAEDFLKWAESNTSRAGTGKRQASHRVRKLRGAFIKVEDQSRNYRPLFKEMKSWPRLNFDAPPGYGPFDDVTAPKTRAKSSSSEPRQARKCVTRSPRQRAEQARKATRSTGKAGYCEVCDVTYKGVTRHLASKKHRQQAMKSDKYSRVDKLIRSGRTLQEFVQSVRARQHDRRTRSPSKTTSQSVSQTPSSSSRLTRNLGHRHLPSSEHTPTRTVTPLKLRRLQGGYYTVADKRRRSAGRDVTPSKRHHAEHEYDSVLLSPLRIMIRRSARLCEHTGHALEGSAYFTVPAVVGRTSLHEDKIRASTARDIA</sequence>
<evidence type="ECO:0000256" key="1">
    <source>
        <dbReference type="ARBA" id="ARBA00022723"/>
    </source>
</evidence>
<evidence type="ECO:0000313" key="8">
    <source>
        <dbReference type="Proteomes" id="UP000001593"/>
    </source>
</evidence>
<gene>
    <name evidence="7" type="ORF">NEMVEDRAFT_v1g212050</name>
</gene>
<dbReference type="PANTHER" id="PTHR15375">
    <property type="entry name" value="ACTIVATOR OF S-PHASE KINASE-RELATED"/>
    <property type="match status" value="1"/>
</dbReference>
<dbReference type="InterPro" id="IPR038545">
    <property type="entry name" value="Znf_DBF_sf"/>
</dbReference>
<dbReference type="Pfam" id="PF07535">
    <property type="entry name" value="zf-DBF"/>
    <property type="match status" value="1"/>
</dbReference>
<dbReference type="InterPro" id="IPR006572">
    <property type="entry name" value="Znf_DBF"/>
</dbReference>
<dbReference type="Gene3D" id="6.10.250.3410">
    <property type="entry name" value="DBF zinc finger"/>
    <property type="match status" value="1"/>
</dbReference>
<feature type="domain" description="DBF4-type" evidence="6">
    <location>
        <begin position="410"/>
        <end position="459"/>
    </location>
</feature>
<dbReference type="InterPro" id="IPR051590">
    <property type="entry name" value="Replication_Regulatory_Kinase"/>
</dbReference>